<reference evidence="2 3" key="2">
    <citation type="submission" date="2017-10" db="EMBL/GenBank/DDBJ databases">
        <title>Extensive intraspecific genome diversity in a model arbuscular mycorrhizal fungus.</title>
        <authorList>
            <person name="Chen E.C.H."/>
            <person name="Morin E."/>
            <person name="Baudet D."/>
            <person name="Noel J."/>
            <person name="Ndikumana S."/>
            <person name="Charron P."/>
            <person name="St-Onge C."/>
            <person name="Giorgi J."/>
            <person name="Grigoriev I.V."/>
            <person name="Roux C."/>
            <person name="Martin F.M."/>
            <person name="Corradi N."/>
        </authorList>
    </citation>
    <scope>NUCLEOTIDE SEQUENCE [LARGE SCALE GENOMIC DNA]</scope>
    <source>
        <strain evidence="2 3">C2</strain>
    </source>
</reference>
<accession>A0A2N1N3P6</accession>
<feature type="transmembrane region" description="Helical" evidence="1">
    <location>
        <begin position="30"/>
        <end position="49"/>
    </location>
</feature>
<name>A0A2N1N3P6_9GLOM</name>
<gene>
    <name evidence="2" type="ORF">RhiirC2_867238</name>
</gene>
<dbReference type="EMBL" id="LLXL01000836">
    <property type="protein sequence ID" value="PKK68497.1"/>
    <property type="molecule type" value="Genomic_DNA"/>
</dbReference>
<dbReference type="VEuPathDB" id="FungiDB:FUN_010103"/>
<organism evidence="2 3">
    <name type="scientific">Rhizophagus irregularis</name>
    <dbReference type="NCBI Taxonomy" id="588596"/>
    <lineage>
        <taxon>Eukaryota</taxon>
        <taxon>Fungi</taxon>
        <taxon>Fungi incertae sedis</taxon>
        <taxon>Mucoromycota</taxon>
        <taxon>Glomeromycotina</taxon>
        <taxon>Glomeromycetes</taxon>
        <taxon>Glomerales</taxon>
        <taxon>Glomeraceae</taxon>
        <taxon>Rhizophagus</taxon>
    </lineage>
</organism>
<dbReference type="AlphaFoldDB" id="A0A2N1N3P6"/>
<sequence length="142" mass="16134">MIFGHPMVNPLFIITKKSRWYVRIRVNNKVLAGFSHISIILSLFFYVGLAEYIECPNADKNCYYLNELLAPCNRKLDFSSTYYSGSVGVDANFKYDVNCVCTKEFYDTLVACGQLCKYPVDPPVKYESECKIAKKPVDLGGL</sequence>
<dbReference type="Proteomes" id="UP000233469">
    <property type="component" value="Unassembled WGS sequence"/>
</dbReference>
<reference evidence="2 3" key="1">
    <citation type="submission" date="2016-04" db="EMBL/GenBank/DDBJ databases">
        <title>Genome analyses suggest a sexual origin of heterokaryosis in a supposedly ancient asexual fungus.</title>
        <authorList>
            <person name="Ropars J."/>
            <person name="Sedzielewska K."/>
            <person name="Noel J."/>
            <person name="Charron P."/>
            <person name="Farinelli L."/>
            <person name="Marton T."/>
            <person name="Kruger M."/>
            <person name="Pelin A."/>
            <person name="Brachmann A."/>
            <person name="Corradi N."/>
        </authorList>
    </citation>
    <scope>NUCLEOTIDE SEQUENCE [LARGE SCALE GENOMIC DNA]</scope>
    <source>
        <strain evidence="2 3">C2</strain>
    </source>
</reference>
<evidence type="ECO:0000313" key="2">
    <source>
        <dbReference type="EMBL" id="PKK68497.1"/>
    </source>
</evidence>
<proteinExistence type="predicted"/>
<keyword evidence="1" id="KW-0472">Membrane</keyword>
<dbReference type="VEuPathDB" id="FungiDB:RhiirA1_392065"/>
<protein>
    <submittedName>
        <fullName evidence="2">Uncharacterized protein</fullName>
    </submittedName>
</protein>
<dbReference type="VEuPathDB" id="FungiDB:RhiirFUN_021958"/>
<keyword evidence="1" id="KW-0812">Transmembrane</keyword>
<evidence type="ECO:0000256" key="1">
    <source>
        <dbReference type="SAM" id="Phobius"/>
    </source>
</evidence>
<keyword evidence="1" id="KW-1133">Transmembrane helix</keyword>
<comment type="caution">
    <text evidence="2">The sequence shown here is derived from an EMBL/GenBank/DDBJ whole genome shotgun (WGS) entry which is preliminary data.</text>
</comment>
<evidence type="ECO:0000313" key="3">
    <source>
        <dbReference type="Proteomes" id="UP000233469"/>
    </source>
</evidence>